<dbReference type="Gene3D" id="3.80.10.10">
    <property type="entry name" value="Ribonuclease Inhibitor"/>
    <property type="match status" value="2"/>
</dbReference>
<dbReference type="GO" id="GO:0005634">
    <property type="term" value="C:nucleus"/>
    <property type="evidence" value="ECO:0007669"/>
    <property type="project" value="TreeGrafter"/>
</dbReference>
<dbReference type="Pfam" id="PF13516">
    <property type="entry name" value="LRR_6"/>
    <property type="match status" value="3"/>
</dbReference>
<protein>
    <submittedName>
        <fullName evidence="6">Uncharacterized protein</fullName>
    </submittedName>
</protein>
<dbReference type="AlphaFoldDB" id="A0A1R2D3S0"/>
<gene>
    <name evidence="6" type="ORF">SteCoe_580</name>
</gene>
<feature type="coiled-coil region" evidence="4">
    <location>
        <begin position="542"/>
        <end position="633"/>
    </location>
</feature>
<dbReference type="PANTHER" id="PTHR24113">
    <property type="entry name" value="RAN GTPASE-ACTIVATING PROTEIN 1"/>
    <property type="match status" value="1"/>
</dbReference>
<dbReference type="PANTHER" id="PTHR24113:SF12">
    <property type="entry name" value="RAN GTPASE-ACTIVATING PROTEIN 1"/>
    <property type="match status" value="1"/>
</dbReference>
<evidence type="ECO:0000313" key="7">
    <source>
        <dbReference type="Proteomes" id="UP000187209"/>
    </source>
</evidence>
<dbReference type="OrthoDB" id="433359at2759"/>
<dbReference type="GO" id="GO:0048471">
    <property type="term" value="C:perinuclear region of cytoplasm"/>
    <property type="evidence" value="ECO:0007669"/>
    <property type="project" value="TreeGrafter"/>
</dbReference>
<dbReference type="EMBL" id="MPUH01000006">
    <property type="protein sequence ID" value="OMJ95860.1"/>
    <property type="molecule type" value="Genomic_DNA"/>
</dbReference>
<keyword evidence="1" id="KW-0343">GTPase activation</keyword>
<dbReference type="InterPro" id="IPR027038">
    <property type="entry name" value="RanGap"/>
</dbReference>
<reference evidence="6 7" key="1">
    <citation type="submission" date="2016-11" db="EMBL/GenBank/DDBJ databases">
        <title>The macronuclear genome of Stentor coeruleus: a giant cell with tiny introns.</title>
        <authorList>
            <person name="Slabodnick M."/>
            <person name="Ruby J.G."/>
            <person name="Reiff S.B."/>
            <person name="Swart E.C."/>
            <person name="Gosai S."/>
            <person name="Prabakaran S."/>
            <person name="Witkowska E."/>
            <person name="Larue G.E."/>
            <person name="Fisher S."/>
            <person name="Freeman R.M."/>
            <person name="Gunawardena J."/>
            <person name="Chu W."/>
            <person name="Stover N.A."/>
            <person name="Gregory B.D."/>
            <person name="Nowacki M."/>
            <person name="Derisi J."/>
            <person name="Roy S.W."/>
            <person name="Marshall W.F."/>
            <person name="Sood P."/>
        </authorList>
    </citation>
    <scope>NUCLEOTIDE SEQUENCE [LARGE SCALE GENOMIC DNA]</scope>
    <source>
        <strain evidence="6">WM001</strain>
    </source>
</reference>
<dbReference type="Proteomes" id="UP000187209">
    <property type="component" value="Unassembled WGS sequence"/>
</dbReference>
<proteinExistence type="predicted"/>
<dbReference type="InterPro" id="IPR032675">
    <property type="entry name" value="LRR_dom_sf"/>
</dbReference>
<organism evidence="6 7">
    <name type="scientific">Stentor coeruleus</name>
    <dbReference type="NCBI Taxonomy" id="5963"/>
    <lineage>
        <taxon>Eukaryota</taxon>
        <taxon>Sar</taxon>
        <taxon>Alveolata</taxon>
        <taxon>Ciliophora</taxon>
        <taxon>Postciliodesmatophora</taxon>
        <taxon>Heterotrichea</taxon>
        <taxon>Heterotrichida</taxon>
        <taxon>Stentoridae</taxon>
        <taxon>Stentor</taxon>
    </lineage>
</organism>
<sequence length="741" mass="83706">MRESWKTLKLPLSPTRKFSPHNLFSSTLRSCSRSGVRVSTPTPRCPTPTLRCPTPSSTSRPGSASLCKAPTVIIGVSQDKLRSLYLAKCEDLMIPENSNQENRFYKYCEKSLKSRRFILKEQELGPKSAKVLADMIKITHNFCTFEIPTNHIQDSGLIKISTNLSQNLNIIHIDISSNDLTTEGLKNFLDIIRENESIISLDISSYNKIIRNRMGIPSAESLCALLQCSKILMYLELNDTVLADSGMEWIVIGIKRNVVLLRLGLSYNNLTSKYMDEFCKNLASSNLQELSLAGNKISDEGARSIADLLVVNDYGCKLRKLDISRNDITSKGSNGIFLAVRYNPTLSNLNMEGNSLGPSSGQSLQLLLLNNFALMWLNLNSCELKNGGISHLALGLAKNTSLLSLFLSNNECRDLGMSAICEALTENRTLITIDLSNNFISDGSTFAGVLKDNPSLETVNLKENKIKEHAGPLFVGASRARNNLLKLNLEMNHISIKNMEEIKSNLQKNAESYYKAKGPTIKKEIEKLISGTKNLDDIFKEIDKKKKEKLRISKKNQKLKAKIKEMKSTPDNKLIEIQNNYKEIREKSLALSIELDSLQKEILKYKFSEEKKIRDEQDNIGRVAADIKQLEKKKLYKKEEFALKRSTLVLVINQLNDAITNEEVLRHGSYATLAALNTRMLALKAELDKHKYGDSFYEERKFMSPPPILRVSRRNDLQAVRIERSRTNERRRYGMYSPTNS</sequence>
<dbReference type="GO" id="GO:0031267">
    <property type="term" value="F:small GTPase binding"/>
    <property type="evidence" value="ECO:0007669"/>
    <property type="project" value="TreeGrafter"/>
</dbReference>
<keyword evidence="4" id="KW-0175">Coiled coil</keyword>
<accession>A0A1R2D3S0</accession>
<evidence type="ECO:0000313" key="6">
    <source>
        <dbReference type="EMBL" id="OMJ95860.1"/>
    </source>
</evidence>
<keyword evidence="2" id="KW-0433">Leucine-rich repeat</keyword>
<evidence type="ECO:0000256" key="3">
    <source>
        <dbReference type="ARBA" id="ARBA00022737"/>
    </source>
</evidence>
<evidence type="ECO:0000256" key="5">
    <source>
        <dbReference type="SAM" id="MobiDB-lite"/>
    </source>
</evidence>
<dbReference type="GO" id="GO:0005829">
    <property type="term" value="C:cytosol"/>
    <property type="evidence" value="ECO:0007669"/>
    <property type="project" value="TreeGrafter"/>
</dbReference>
<evidence type="ECO:0000256" key="1">
    <source>
        <dbReference type="ARBA" id="ARBA00022468"/>
    </source>
</evidence>
<dbReference type="SUPFAM" id="SSF52047">
    <property type="entry name" value="RNI-like"/>
    <property type="match status" value="1"/>
</dbReference>
<feature type="region of interest" description="Disordered" evidence="5">
    <location>
        <begin position="42"/>
        <end position="62"/>
    </location>
</feature>
<name>A0A1R2D3S0_9CILI</name>
<feature type="compositionally biased region" description="Low complexity" evidence="5">
    <location>
        <begin position="42"/>
        <end position="61"/>
    </location>
</feature>
<evidence type="ECO:0000256" key="2">
    <source>
        <dbReference type="ARBA" id="ARBA00022614"/>
    </source>
</evidence>
<evidence type="ECO:0000256" key="4">
    <source>
        <dbReference type="SAM" id="Coils"/>
    </source>
</evidence>
<comment type="caution">
    <text evidence="6">The sequence shown here is derived from an EMBL/GenBank/DDBJ whole genome shotgun (WGS) entry which is preliminary data.</text>
</comment>
<dbReference type="GO" id="GO:0005096">
    <property type="term" value="F:GTPase activator activity"/>
    <property type="evidence" value="ECO:0007669"/>
    <property type="project" value="UniProtKB-KW"/>
</dbReference>
<dbReference type="InterPro" id="IPR001611">
    <property type="entry name" value="Leu-rich_rpt"/>
</dbReference>
<dbReference type="GO" id="GO:0006913">
    <property type="term" value="P:nucleocytoplasmic transport"/>
    <property type="evidence" value="ECO:0007669"/>
    <property type="project" value="TreeGrafter"/>
</dbReference>
<keyword evidence="3" id="KW-0677">Repeat</keyword>
<keyword evidence="7" id="KW-1185">Reference proteome</keyword>
<dbReference type="SMART" id="SM00368">
    <property type="entry name" value="LRR_RI"/>
    <property type="match status" value="7"/>
</dbReference>